<reference evidence="2" key="1">
    <citation type="journal article" date="2019" name="Int. J. Syst. Evol. Microbiol.">
        <title>The Global Catalogue of Microorganisms (GCM) 10K type strain sequencing project: providing services to taxonomists for standard genome sequencing and annotation.</title>
        <authorList>
            <consortium name="The Broad Institute Genomics Platform"/>
            <consortium name="The Broad Institute Genome Sequencing Center for Infectious Disease"/>
            <person name="Wu L."/>
            <person name="Ma J."/>
        </authorList>
    </citation>
    <scope>NUCLEOTIDE SEQUENCE [LARGE SCALE GENOMIC DNA]</scope>
    <source>
        <strain evidence="2">CCUG 51308</strain>
    </source>
</reference>
<protein>
    <submittedName>
        <fullName evidence="1">Uncharacterized protein</fullName>
    </submittedName>
</protein>
<dbReference type="Proteomes" id="UP001596492">
    <property type="component" value="Unassembled WGS sequence"/>
</dbReference>
<dbReference type="InterPro" id="IPR029058">
    <property type="entry name" value="AB_hydrolase_fold"/>
</dbReference>
<comment type="caution">
    <text evidence="1">The sequence shown here is derived from an EMBL/GenBank/DDBJ whole genome shotgun (WGS) entry which is preliminary data.</text>
</comment>
<dbReference type="EMBL" id="JBHTBR010000004">
    <property type="protein sequence ID" value="MFC7291686.1"/>
    <property type="molecule type" value="Genomic_DNA"/>
</dbReference>
<dbReference type="RefSeq" id="WP_382166923.1">
    <property type="nucleotide sequence ID" value="NZ_JBHTBR010000004.1"/>
</dbReference>
<evidence type="ECO:0000313" key="2">
    <source>
        <dbReference type="Proteomes" id="UP001596492"/>
    </source>
</evidence>
<accession>A0ABW2ILG0</accession>
<organism evidence="1 2">
    <name type="scientific">Hirschia litorea</name>
    <dbReference type="NCBI Taxonomy" id="1199156"/>
    <lineage>
        <taxon>Bacteria</taxon>
        <taxon>Pseudomonadati</taxon>
        <taxon>Pseudomonadota</taxon>
        <taxon>Alphaproteobacteria</taxon>
        <taxon>Hyphomonadales</taxon>
        <taxon>Hyphomonadaceae</taxon>
        <taxon>Hirschia</taxon>
    </lineage>
</organism>
<keyword evidence="2" id="KW-1185">Reference proteome</keyword>
<evidence type="ECO:0000313" key="1">
    <source>
        <dbReference type="EMBL" id="MFC7291686.1"/>
    </source>
</evidence>
<proteinExistence type="predicted"/>
<dbReference type="SUPFAM" id="SSF53474">
    <property type="entry name" value="alpha/beta-Hydrolases"/>
    <property type="match status" value="1"/>
</dbReference>
<sequence length="295" mass="33332">MCVLEQQGAEIAQMKNKKIGVLLVHGIGRQALPPQHDSEKLMYSSALYAKLHRQLARYNNNMQADIAWVEANYAHVFNDVQSNYYARLGKQIKRSRIRQLVIENLGDAATYRPRARITYPYEAAYERVQASITSALEKLEAQCQPMAPLIVLAHSLGGQVMMDYFLTRAQNTSSISSFTNARSLKRFITFGCNIPLFMLGQSPEKVEAISHPAGKVGDLDLPWWLNFYDRDDVLGYPLIPTGAGFEALGQTGQLQDIQINAGNVFTRWNTLSHMAYWRNDVLVTSIAEDIVRYLK</sequence>
<name>A0ABW2ILG0_9PROT</name>
<gene>
    <name evidence="1" type="ORF">ACFQS8_08665</name>
</gene>